<keyword evidence="3" id="KW-1185">Reference proteome</keyword>
<evidence type="ECO:0000313" key="2">
    <source>
        <dbReference type="EMBL" id="VEL20315.1"/>
    </source>
</evidence>
<sequence>MLIKRQRGTGALRQRCTRVGPQSSFGKCFVCKSQASSAPTHPPSSDRGDYAQGSGGRVHMLHHMTVFQISPLRAKSVFAGVEDQANGVSQHTWLNRWLSAQFVSRPTQNPQQAIVQRGRITTPFGTTGKQGELKLLWCAGESDHV</sequence>
<gene>
    <name evidence="2" type="ORF">PXEA_LOCUS13755</name>
</gene>
<feature type="region of interest" description="Disordered" evidence="1">
    <location>
        <begin position="35"/>
        <end position="55"/>
    </location>
</feature>
<evidence type="ECO:0000256" key="1">
    <source>
        <dbReference type="SAM" id="MobiDB-lite"/>
    </source>
</evidence>
<accession>A0A448WU31</accession>
<protein>
    <submittedName>
        <fullName evidence="2">Uncharacterized protein</fullName>
    </submittedName>
</protein>
<dbReference type="AlphaFoldDB" id="A0A448WU31"/>
<proteinExistence type="predicted"/>
<dbReference type="Proteomes" id="UP000784294">
    <property type="component" value="Unassembled WGS sequence"/>
</dbReference>
<name>A0A448WU31_9PLAT</name>
<reference evidence="2" key="1">
    <citation type="submission" date="2018-11" db="EMBL/GenBank/DDBJ databases">
        <authorList>
            <consortium name="Pathogen Informatics"/>
        </authorList>
    </citation>
    <scope>NUCLEOTIDE SEQUENCE</scope>
</reference>
<evidence type="ECO:0000313" key="3">
    <source>
        <dbReference type="Proteomes" id="UP000784294"/>
    </source>
</evidence>
<dbReference type="EMBL" id="CAAALY010045889">
    <property type="protein sequence ID" value="VEL20315.1"/>
    <property type="molecule type" value="Genomic_DNA"/>
</dbReference>
<organism evidence="2 3">
    <name type="scientific">Protopolystoma xenopodis</name>
    <dbReference type="NCBI Taxonomy" id="117903"/>
    <lineage>
        <taxon>Eukaryota</taxon>
        <taxon>Metazoa</taxon>
        <taxon>Spiralia</taxon>
        <taxon>Lophotrochozoa</taxon>
        <taxon>Platyhelminthes</taxon>
        <taxon>Monogenea</taxon>
        <taxon>Polyopisthocotylea</taxon>
        <taxon>Polystomatidea</taxon>
        <taxon>Polystomatidae</taxon>
        <taxon>Protopolystoma</taxon>
    </lineage>
</organism>
<comment type="caution">
    <text evidence="2">The sequence shown here is derived from an EMBL/GenBank/DDBJ whole genome shotgun (WGS) entry which is preliminary data.</text>
</comment>